<dbReference type="InterPro" id="IPR005122">
    <property type="entry name" value="Uracil-DNA_glycosylase-like"/>
</dbReference>
<dbReference type="Gene3D" id="3.40.470.10">
    <property type="entry name" value="Uracil-DNA glycosylase-like domain"/>
    <property type="match status" value="1"/>
</dbReference>
<evidence type="ECO:0000256" key="6">
    <source>
        <dbReference type="ARBA" id="ARBA00023014"/>
    </source>
</evidence>
<keyword evidence="10" id="KW-0614">Plasmid</keyword>
<dbReference type="CDD" id="cd10030">
    <property type="entry name" value="UDG-F4_TTUDGA_SPO1dp_like"/>
    <property type="match status" value="1"/>
</dbReference>
<proteinExistence type="predicted"/>
<evidence type="ECO:0000256" key="3">
    <source>
        <dbReference type="ARBA" id="ARBA00022763"/>
    </source>
</evidence>
<name>A0ABT1ML32_9RHOB</name>
<evidence type="ECO:0000256" key="4">
    <source>
        <dbReference type="ARBA" id="ARBA00022801"/>
    </source>
</evidence>
<evidence type="ECO:0000313" key="10">
    <source>
        <dbReference type="EMBL" id="MCQ0969013.1"/>
    </source>
</evidence>
<dbReference type="SMART" id="SM00986">
    <property type="entry name" value="UDG"/>
    <property type="match status" value="1"/>
</dbReference>
<keyword evidence="6" id="KW-0411">Iron-sulfur</keyword>
<dbReference type="PANTHER" id="PTHR33693">
    <property type="entry name" value="TYPE-5 URACIL-DNA GLYCOSYLASE"/>
    <property type="match status" value="1"/>
</dbReference>
<dbReference type="InterPro" id="IPR051536">
    <property type="entry name" value="UDG_Type-4/5"/>
</dbReference>
<gene>
    <name evidence="10" type="ORF">MLD63_01005</name>
</gene>
<accession>A0ABT1ML32</accession>
<protein>
    <submittedName>
        <fullName evidence="10">Uracil-DNA glycosylase</fullName>
    </submittedName>
</protein>
<dbReference type="RefSeq" id="WP_255327976.1">
    <property type="nucleotide sequence ID" value="NZ_JAKZEU010000001.1"/>
</dbReference>
<evidence type="ECO:0000256" key="7">
    <source>
        <dbReference type="ARBA" id="ARBA00023204"/>
    </source>
</evidence>
<keyword evidence="11" id="KW-1185">Reference proteome</keyword>
<evidence type="ECO:0000256" key="5">
    <source>
        <dbReference type="ARBA" id="ARBA00023004"/>
    </source>
</evidence>
<feature type="region of interest" description="Disordered" evidence="8">
    <location>
        <begin position="48"/>
        <end position="73"/>
    </location>
</feature>
<dbReference type="Proteomes" id="UP001203945">
    <property type="component" value="Unassembled WGS sequence"/>
</dbReference>
<evidence type="ECO:0000256" key="8">
    <source>
        <dbReference type="SAM" id="MobiDB-lite"/>
    </source>
</evidence>
<dbReference type="InterPro" id="IPR036895">
    <property type="entry name" value="Uracil-DNA_glycosylase-like_sf"/>
</dbReference>
<evidence type="ECO:0000256" key="2">
    <source>
        <dbReference type="ARBA" id="ARBA00022723"/>
    </source>
</evidence>
<keyword evidence="7" id="KW-0234">DNA repair</keyword>
<keyword evidence="3" id="KW-0227">DNA damage</keyword>
<keyword evidence="5" id="KW-0408">Iron</keyword>
<feature type="domain" description="Uracil-DNA glycosylase-like" evidence="9">
    <location>
        <begin position="117"/>
        <end position="268"/>
    </location>
</feature>
<evidence type="ECO:0000256" key="1">
    <source>
        <dbReference type="ARBA" id="ARBA00022485"/>
    </source>
</evidence>
<evidence type="ECO:0000259" key="9">
    <source>
        <dbReference type="SMART" id="SM00986"/>
    </source>
</evidence>
<organism evidence="10 11">
    <name type="scientific">Paracoccus albicereus</name>
    <dbReference type="NCBI Taxonomy" id="2922394"/>
    <lineage>
        <taxon>Bacteria</taxon>
        <taxon>Pseudomonadati</taxon>
        <taxon>Pseudomonadota</taxon>
        <taxon>Alphaproteobacteria</taxon>
        <taxon>Rhodobacterales</taxon>
        <taxon>Paracoccaceae</taxon>
        <taxon>Paracoccus</taxon>
    </lineage>
</organism>
<sequence length="282" mass="30180">MDDAVRYLGANVDADTALALLQWQAEMGADEAILDEPLDRFDIAERTPAPVAAEQLPNPAAPPTSERPAATASPDHAALLSEAHALAGRATTLAELAALQEGFDGIDLKKGARRFCFADGRPDARVMVLGEAPDDDDDVQGRPFAGPPGAMLDRMFAAIGLSRDAVDAERALYLANILPWRAPTGRDPAPEAIELSLPFLRRHVELAQPEVIVLFGNLACAAALGRQGILRMRGQWAEAFGRPALPMVHPAYLLKTPIAKREAWADLLSLSARLDEMAAGRS</sequence>
<dbReference type="SUPFAM" id="SSF52141">
    <property type="entry name" value="Uracil-DNA glycosylase-like"/>
    <property type="match status" value="1"/>
</dbReference>
<dbReference type="SMART" id="SM00987">
    <property type="entry name" value="UreE_C"/>
    <property type="match status" value="1"/>
</dbReference>
<reference evidence="10 11" key="1">
    <citation type="submission" date="2022-03" db="EMBL/GenBank/DDBJ databases">
        <authorList>
            <person name="He Y."/>
        </authorList>
    </citation>
    <scope>NUCLEOTIDE SEQUENCE [LARGE SCALE GENOMIC DNA]</scope>
    <source>
        <strain evidence="10 11">TK19116</strain>
        <plasmid evidence="10">unnamed1</plasmid>
    </source>
</reference>
<dbReference type="EMBL" id="JAKZEU010000001">
    <property type="protein sequence ID" value="MCQ0969013.1"/>
    <property type="molecule type" value="Genomic_DNA"/>
</dbReference>
<keyword evidence="2" id="KW-0479">Metal-binding</keyword>
<comment type="caution">
    <text evidence="10">The sequence shown here is derived from an EMBL/GenBank/DDBJ whole genome shotgun (WGS) entry which is preliminary data.</text>
</comment>
<geneLocation type="plasmid" evidence="10">
    <name>unnamed1</name>
</geneLocation>
<keyword evidence="4" id="KW-0378">Hydrolase</keyword>
<keyword evidence="1" id="KW-0004">4Fe-4S</keyword>
<evidence type="ECO:0000313" key="11">
    <source>
        <dbReference type="Proteomes" id="UP001203945"/>
    </source>
</evidence>
<dbReference type="Pfam" id="PF03167">
    <property type="entry name" value="UDG"/>
    <property type="match status" value="1"/>
</dbReference>
<dbReference type="PANTHER" id="PTHR33693:SF1">
    <property type="entry name" value="TYPE-4 URACIL-DNA GLYCOSYLASE"/>
    <property type="match status" value="1"/>
</dbReference>